<proteinExistence type="predicted"/>
<gene>
    <name evidence="1" type="ORF">BN381_150027</name>
</gene>
<protein>
    <submittedName>
        <fullName evidence="1">Uncharacterized protein</fullName>
    </submittedName>
</protein>
<dbReference type="RefSeq" id="WP_012224800.1">
    <property type="nucleotide sequence ID" value="NZ_HG422565.1"/>
</dbReference>
<dbReference type="Proteomes" id="UP000018291">
    <property type="component" value="Unassembled WGS sequence"/>
</dbReference>
<reference evidence="1 2" key="1">
    <citation type="journal article" date="2013" name="ISME J.">
        <title>Metabolic model for the filamentous 'Candidatus Microthrix parvicella' based on genomic and metagenomic analyses.</title>
        <authorList>
            <person name="Jon McIlroy S."/>
            <person name="Kristiansen R."/>
            <person name="Albertsen M."/>
            <person name="Michael Karst S."/>
            <person name="Rossetti S."/>
            <person name="Lund Nielsen J."/>
            <person name="Tandoi V."/>
            <person name="James Seviour R."/>
            <person name="Nielsen P.H."/>
        </authorList>
    </citation>
    <scope>NUCLEOTIDE SEQUENCE [LARGE SCALE GENOMIC DNA]</scope>
    <source>
        <strain evidence="1 2">RN1</strain>
    </source>
</reference>
<dbReference type="EMBL" id="CANL01000007">
    <property type="protein sequence ID" value="CCM62914.1"/>
    <property type="molecule type" value="Genomic_DNA"/>
</dbReference>
<evidence type="ECO:0000313" key="2">
    <source>
        <dbReference type="Proteomes" id="UP000018291"/>
    </source>
</evidence>
<dbReference type="STRING" id="1229780.BN381_150027"/>
<accession>R4YX61</accession>
<evidence type="ECO:0000313" key="1">
    <source>
        <dbReference type="EMBL" id="CCM62914.1"/>
    </source>
</evidence>
<dbReference type="HOGENOM" id="CLU_1934203_0_0_11"/>
<comment type="caution">
    <text evidence="1">The sequence shown here is derived from an EMBL/GenBank/DDBJ whole genome shotgun (WGS) entry which is preliminary data.</text>
</comment>
<keyword evidence="2" id="KW-1185">Reference proteome</keyword>
<name>R4YX61_9ACTN</name>
<sequence length="130" mass="13334">MGIFKDIKGLTDMAHAAPGLIAQTGQLAEAAKANGAAQQAAGAQYLNQAPSMAPPSADGTEAIAGVDLVLYVTISRSFAEVGYDQARGPELAARHGVGAAQWQMAMDGWNARIASDPAVASAFNTLYTGR</sequence>
<dbReference type="AlphaFoldDB" id="R4YX61"/>
<organism evidence="1 2">
    <name type="scientific">Candidatus Neomicrothrix parvicella RN1</name>
    <dbReference type="NCBI Taxonomy" id="1229780"/>
    <lineage>
        <taxon>Bacteria</taxon>
        <taxon>Bacillati</taxon>
        <taxon>Actinomycetota</taxon>
        <taxon>Acidimicrobiia</taxon>
        <taxon>Acidimicrobiales</taxon>
        <taxon>Microthrixaceae</taxon>
        <taxon>Candidatus Neomicrothrix</taxon>
    </lineage>
</organism>
<dbReference type="eggNOG" id="ENOG502ZNS5">
    <property type="taxonomic scope" value="Bacteria"/>
</dbReference>